<gene>
    <name evidence="2" type="ORF">BRYFOR_07134</name>
</gene>
<evidence type="ECO:0000313" key="3">
    <source>
        <dbReference type="Proteomes" id="UP000005561"/>
    </source>
</evidence>
<protein>
    <submittedName>
        <fullName evidence="2">Uncharacterized protein</fullName>
    </submittedName>
</protein>
<feature type="transmembrane region" description="Helical" evidence="1">
    <location>
        <begin position="15"/>
        <end position="35"/>
    </location>
</feature>
<dbReference type="EMBL" id="ACCL02000009">
    <property type="protein sequence ID" value="EET60672.1"/>
    <property type="molecule type" value="Genomic_DNA"/>
</dbReference>
<dbReference type="Proteomes" id="UP000005561">
    <property type="component" value="Unassembled WGS sequence"/>
</dbReference>
<keyword evidence="1" id="KW-1133">Transmembrane helix</keyword>
<accession>C6LET3</accession>
<evidence type="ECO:0000313" key="2">
    <source>
        <dbReference type="EMBL" id="EET60672.1"/>
    </source>
</evidence>
<proteinExistence type="predicted"/>
<name>C6LET3_9FIRM</name>
<comment type="caution">
    <text evidence="2">The sequence shown here is derived from an EMBL/GenBank/DDBJ whole genome shotgun (WGS) entry which is preliminary data.</text>
</comment>
<keyword evidence="1" id="KW-0472">Membrane</keyword>
<keyword evidence="1" id="KW-0812">Transmembrane</keyword>
<sequence>MHPLERAHDAQTENVQIVSAICTFFMFILLFFYLLSISI</sequence>
<dbReference type="AlphaFoldDB" id="C6LET3"/>
<evidence type="ECO:0000256" key="1">
    <source>
        <dbReference type="SAM" id="Phobius"/>
    </source>
</evidence>
<keyword evidence="3" id="KW-1185">Reference proteome</keyword>
<organism evidence="2 3">
    <name type="scientific">Marvinbryantia formatexigens DSM 14469</name>
    <dbReference type="NCBI Taxonomy" id="478749"/>
    <lineage>
        <taxon>Bacteria</taxon>
        <taxon>Bacillati</taxon>
        <taxon>Bacillota</taxon>
        <taxon>Clostridia</taxon>
        <taxon>Lachnospirales</taxon>
        <taxon>Lachnospiraceae</taxon>
        <taxon>Marvinbryantia</taxon>
    </lineage>
</organism>
<reference evidence="2" key="1">
    <citation type="submission" date="2009-07" db="EMBL/GenBank/DDBJ databases">
        <authorList>
            <person name="Weinstock G."/>
            <person name="Sodergren E."/>
            <person name="Clifton S."/>
            <person name="Fulton L."/>
            <person name="Fulton B."/>
            <person name="Courtney L."/>
            <person name="Fronick C."/>
            <person name="Harrison M."/>
            <person name="Strong C."/>
            <person name="Farmer C."/>
            <person name="Delahaunty K."/>
            <person name="Markovic C."/>
            <person name="Hall O."/>
            <person name="Minx P."/>
            <person name="Tomlinson C."/>
            <person name="Mitreva M."/>
            <person name="Nelson J."/>
            <person name="Hou S."/>
            <person name="Wollam A."/>
            <person name="Pepin K.H."/>
            <person name="Johnson M."/>
            <person name="Bhonagiri V."/>
            <person name="Nash W.E."/>
            <person name="Warren W."/>
            <person name="Chinwalla A."/>
            <person name="Mardis E.R."/>
            <person name="Wilson R.K."/>
        </authorList>
    </citation>
    <scope>NUCLEOTIDE SEQUENCE [LARGE SCALE GENOMIC DNA]</scope>
    <source>
        <strain evidence="2">DSM 14469</strain>
    </source>
</reference>